<dbReference type="GO" id="GO:0012506">
    <property type="term" value="C:vesicle membrane"/>
    <property type="evidence" value="ECO:0007669"/>
    <property type="project" value="TreeGrafter"/>
</dbReference>
<accession>A0AA85ACB8</accession>
<dbReference type="SUPFAM" id="SSF47874">
    <property type="entry name" value="Annexin"/>
    <property type="match status" value="1"/>
</dbReference>
<dbReference type="InterPro" id="IPR018502">
    <property type="entry name" value="Annexin_repeat"/>
</dbReference>
<dbReference type="Pfam" id="PF00191">
    <property type="entry name" value="Annexin"/>
    <property type="match status" value="4"/>
</dbReference>
<dbReference type="GO" id="GO:0001786">
    <property type="term" value="F:phosphatidylserine binding"/>
    <property type="evidence" value="ECO:0007669"/>
    <property type="project" value="TreeGrafter"/>
</dbReference>
<dbReference type="PROSITE" id="PS51897">
    <property type="entry name" value="ANNEXIN_2"/>
    <property type="match status" value="4"/>
</dbReference>
<proteinExistence type="inferred from homology"/>
<organism evidence="7 8">
    <name type="scientific">Schistosoma margrebowiei</name>
    <dbReference type="NCBI Taxonomy" id="48269"/>
    <lineage>
        <taxon>Eukaryota</taxon>
        <taxon>Metazoa</taxon>
        <taxon>Spiralia</taxon>
        <taxon>Lophotrochozoa</taxon>
        <taxon>Platyhelminthes</taxon>
        <taxon>Trematoda</taxon>
        <taxon>Digenea</taxon>
        <taxon>Strigeidida</taxon>
        <taxon>Schistosomatoidea</taxon>
        <taxon>Schistosomatidae</taxon>
        <taxon>Schistosoma</taxon>
    </lineage>
</organism>
<dbReference type="GO" id="GO:0005544">
    <property type="term" value="F:calcium-dependent phospholipid binding"/>
    <property type="evidence" value="ECO:0007669"/>
    <property type="project" value="UniProtKB-KW"/>
</dbReference>
<dbReference type="Gene3D" id="1.10.220.10">
    <property type="entry name" value="Annexin"/>
    <property type="match status" value="4"/>
</dbReference>
<dbReference type="PANTHER" id="PTHR10502:SF102">
    <property type="entry name" value="ANNEXIN B11"/>
    <property type="match status" value="1"/>
</dbReference>
<evidence type="ECO:0000313" key="7">
    <source>
        <dbReference type="Proteomes" id="UP000050790"/>
    </source>
</evidence>
<dbReference type="WBParaSite" id="SMRG1_73130.1">
    <property type="protein sequence ID" value="SMRG1_73130.1"/>
    <property type="gene ID" value="SMRG1_73130"/>
</dbReference>
<evidence type="ECO:0000256" key="4">
    <source>
        <dbReference type="ARBA" id="ARBA00023216"/>
    </source>
</evidence>
<comment type="similarity">
    <text evidence="1">Belongs to the annexin family.</text>
</comment>
<dbReference type="FunFam" id="1.10.220.10:FF:000002">
    <property type="entry name" value="Annexin"/>
    <property type="match status" value="1"/>
</dbReference>
<name>A0AA85ACB8_9TREM</name>
<keyword evidence="3" id="KW-0106">Calcium</keyword>
<keyword evidence="5" id="KW-0111">Calcium/phospholipid-binding</keyword>
<keyword evidence="2" id="KW-0677">Repeat</keyword>
<dbReference type="InterPro" id="IPR037104">
    <property type="entry name" value="Annexin_sf"/>
</dbReference>
<evidence type="ECO:0000256" key="2">
    <source>
        <dbReference type="ARBA" id="ARBA00022737"/>
    </source>
</evidence>
<dbReference type="PRINTS" id="PR00196">
    <property type="entry name" value="ANNEXIN"/>
</dbReference>
<dbReference type="GO" id="GO:0005509">
    <property type="term" value="F:calcium ion binding"/>
    <property type="evidence" value="ECO:0007669"/>
    <property type="project" value="InterPro"/>
</dbReference>
<evidence type="ECO:0000256" key="1">
    <source>
        <dbReference type="ARBA" id="ARBA00007831"/>
    </source>
</evidence>
<keyword evidence="4" id="KW-0041">Annexin</keyword>
<dbReference type="SMART" id="SM00335">
    <property type="entry name" value="ANX"/>
    <property type="match status" value="4"/>
</dbReference>
<dbReference type="GO" id="GO:0005737">
    <property type="term" value="C:cytoplasm"/>
    <property type="evidence" value="ECO:0007669"/>
    <property type="project" value="TreeGrafter"/>
</dbReference>
<evidence type="ECO:0008006" key="9">
    <source>
        <dbReference type="Google" id="ProtNLM"/>
    </source>
</evidence>
<evidence type="ECO:0000313" key="8">
    <source>
        <dbReference type="WBParaSite" id="SMRG1_73130.1"/>
    </source>
</evidence>
<reference evidence="8" key="1">
    <citation type="submission" date="2023-11" db="UniProtKB">
        <authorList>
            <consortium name="WormBaseParasite"/>
        </authorList>
    </citation>
    <scope>IDENTIFICATION</scope>
</reference>
<feature type="compositionally biased region" description="Polar residues" evidence="6">
    <location>
        <begin position="12"/>
        <end position="27"/>
    </location>
</feature>
<feature type="compositionally biased region" description="Polar residues" evidence="6">
    <location>
        <begin position="91"/>
        <end position="114"/>
    </location>
</feature>
<feature type="compositionally biased region" description="Polar residues" evidence="6">
    <location>
        <begin position="65"/>
        <end position="82"/>
    </location>
</feature>
<dbReference type="AlphaFoldDB" id="A0AA85ACB8"/>
<evidence type="ECO:0000256" key="6">
    <source>
        <dbReference type="SAM" id="MobiDB-lite"/>
    </source>
</evidence>
<sequence length="489" mass="55607">MDLDAFNRSEWNDSPQPHTVYSSNHSTGHPRMTSEGCPEIPSPNSSSGSSVDSSTDGCTEENMGSEMSENPGQPETNSNQIPVSAPDSFSDHSLNNLTAPFSSQQGYTNPVNTNQGSVYPMLNGFPTPISSQSNEFSVSSSVYGFADTAPLEDIIKPTLTPKEDFCVEHDCERLKGALDRLNIVEKEIVEVMGRRPVVQRIAILQTYKSLYKDNLFAIFNSKLTGYLKDCLIALCYTPAEFDAIELHRAMRGTDTDEDTIVEILCTKTNEQIRRIKDVYPKLFDGCDLMNDVNNQITHPFKRIFMTLLKADRDEFTFVDRNIVQRDVEELSNTIQQNIRIDESKFILILASRSYAHLRVVFNEYIRISKHTMEDTLKLRMRGNALSALLSIVRCIQNKPRYFAEKLFKAMQCAETADKALIRIVVSRCEIDMKNIMKEFYKITGNTLDECIDFNIWSLGNEPTNLFIDRTLWNETPSNYRRLLLKLIRG</sequence>
<evidence type="ECO:0000256" key="5">
    <source>
        <dbReference type="ARBA" id="ARBA00023302"/>
    </source>
</evidence>
<protein>
    <recommendedName>
        <fullName evidence="9">Annexin</fullName>
    </recommendedName>
</protein>
<feature type="compositionally biased region" description="Basic and acidic residues" evidence="6">
    <location>
        <begin position="1"/>
        <end position="11"/>
    </location>
</feature>
<feature type="compositionally biased region" description="Low complexity" evidence="6">
    <location>
        <begin position="42"/>
        <end position="54"/>
    </location>
</feature>
<dbReference type="InterPro" id="IPR001464">
    <property type="entry name" value="Annexin"/>
</dbReference>
<dbReference type="GO" id="GO:0005634">
    <property type="term" value="C:nucleus"/>
    <property type="evidence" value="ECO:0007669"/>
    <property type="project" value="TreeGrafter"/>
</dbReference>
<evidence type="ECO:0000256" key="3">
    <source>
        <dbReference type="ARBA" id="ARBA00022837"/>
    </source>
</evidence>
<dbReference type="GO" id="GO:0005886">
    <property type="term" value="C:plasma membrane"/>
    <property type="evidence" value="ECO:0007669"/>
    <property type="project" value="TreeGrafter"/>
</dbReference>
<dbReference type="Proteomes" id="UP000050790">
    <property type="component" value="Unassembled WGS sequence"/>
</dbReference>
<feature type="region of interest" description="Disordered" evidence="6">
    <location>
        <begin position="1"/>
        <end position="114"/>
    </location>
</feature>
<dbReference type="PANTHER" id="PTHR10502">
    <property type="entry name" value="ANNEXIN"/>
    <property type="match status" value="1"/>
</dbReference>